<dbReference type="InterPro" id="IPR050922">
    <property type="entry name" value="LytR/CpsA/Psr_CW_biosynth"/>
</dbReference>
<keyword evidence="6" id="KW-1185">Reference proteome</keyword>
<feature type="compositionally biased region" description="Low complexity" evidence="2">
    <location>
        <begin position="384"/>
        <end position="429"/>
    </location>
</feature>
<dbReference type="NCBIfam" id="TIGR00350">
    <property type="entry name" value="lytR_cpsA_psr"/>
    <property type="match status" value="1"/>
</dbReference>
<evidence type="ECO:0000256" key="1">
    <source>
        <dbReference type="ARBA" id="ARBA00006068"/>
    </source>
</evidence>
<feature type="transmembrane region" description="Helical" evidence="3">
    <location>
        <begin position="32"/>
        <end position="56"/>
    </location>
</feature>
<keyword evidence="3" id="KW-0472">Membrane</keyword>
<proteinExistence type="inferred from homology"/>
<comment type="similarity">
    <text evidence="1">Belongs to the LytR/CpsA/Psr (LCP) family.</text>
</comment>
<feature type="domain" description="Cell envelope-related transcriptional attenuator" evidence="4">
    <location>
        <begin position="115"/>
        <end position="271"/>
    </location>
</feature>
<name>A0A109QXZ5_9MICO</name>
<sequence length="429" mass="44154">MSETGGTRAERRAPERPVRHGRQRRRSATRDLLKLTAAAIAVLFVSTSAVGAYAVFDTLRGVQDNAVDISAPGSTPLPIPPGFGAVEGGFNLLVVGTDNDANQGTDFGVRDATLNDVNILLHVSADHQNAVALTLPRDLVIPQPECTDPKTGETFGSTDALPLNNAYERGGLGCIVKTVSSVTGLDIGYAGLVSFNGVIALSNAVGGVPVCLAEPVVDPGAALDLPAGESVISGPTALAFLRSRYEIGDGSDLSRISNQQQFMASLLRTVRSDSTLSDPVKLYGLARVASDHMTFSTSLADPGAMISLALSLKDIPLDKVVFVQYPVVDSYDFSGKVEPEQPLADELMGMLQNDQAFSLPPDSAGAGVVEQGGSATPSAPPADTPSAAPDATADPSAPATTTPPTEAPVVQGLTGQTGAQTTCTKAFGG</sequence>
<evidence type="ECO:0000313" key="5">
    <source>
        <dbReference type="EMBL" id="AMB59255.1"/>
    </source>
</evidence>
<dbReference type="Pfam" id="PF03816">
    <property type="entry name" value="LytR_cpsA_psr"/>
    <property type="match status" value="1"/>
</dbReference>
<dbReference type="EMBL" id="CP014145">
    <property type="protein sequence ID" value="AMB59255.1"/>
    <property type="molecule type" value="Genomic_DNA"/>
</dbReference>
<feature type="region of interest" description="Disordered" evidence="2">
    <location>
        <begin position="355"/>
        <end position="429"/>
    </location>
</feature>
<feature type="region of interest" description="Disordered" evidence="2">
    <location>
        <begin position="1"/>
        <end position="27"/>
    </location>
</feature>
<evidence type="ECO:0000256" key="2">
    <source>
        <dbReference type="SAM" id="MobiDB-lite"/>
    </source>
</evidence>
<dbReference type="PANTHER" id="PTHR33392">
    <property type="entry name" value="POLYISOPRENYL-TEICHOIC ACID--PEPTIDOGLYCAN TEICHOIC ACID TRANSFERASE TAGU"/>
    <property type="match status" value="1"/>
</dbReference>
<keyword evidence="3" id="KW-0812">Transmembrane</keyword>
<evidence type="ECO:0000256" key="3">
    <source>
        <dbReference type="SAM" id="Phobius"/>
    </source>
</evidence>
<dbReference type="Proteomes" id="UP000058305">
    <property type="component" value="Chromosome"/>
</dbReference>
<dbReference type="PANTHER" id="PTHR33392:SF6">
    <property type="entry name" value="POLYISOPRENYL-TEICHOIC ACID--PEPTIDOGLYCAN TEICHOIC ACID TRANSFERASE TAGU"/>
    <property type="match status" value="1"/>
</dbReference>
<organism evidence="5 6">
    <name type="scientific">Microterricola viridarii</name>
    <dbReference type="NCBI Taxonomy" id="412690"/>
    <lineage>
        <taxon>Bacteria</taxon>
        <taxon>Bacillati</taxon>
        <taxon>Actinomycetota</taxon>
        <taxon>Actinomycetes</taxon>
        <taxon>Micrococcales</taxon>
        <taxon>Microbacteriaceae</taxon>
        <taxon>Microterricola</taxon>
    </lineage>
</organism>
<reference evidence="5 6" key="1">
    <citation type="journal article" date="2016" name="J. Biotechnol.">
        <title>First complete genome sequence of a species in the genus Microterricola, an extremophilic cold active enzyme producing bacterial strain ERGS5:02 isolated from Sikkim Himalaya.</title>
        <authorList>
            <person name="Himanshu"/>
            <person name="Swarnkar M.K."/>
            <person name="Singh D."/>
            <person name="Kumar R."/>
        </authorList>
    </citation>
    <scope>NUCLEOTIDE SEQUENCE [LARGE SCALE GENOMIC DNA]</scope>
    <source>
        <strain evidence="5 6">ERGS5:02</strain>
    </source>
</reference>
<keyword evidence="3" id="KW-1133">Transmembrane helix</keyword>
<dbReference type="KEGG" id="mvd:AWU67_10715"/>
<gene>
    <name evidence="5" type="ORF">AWU67_10715</name>
</gene>
<protein>
    <recommendedName>
        <fullName evidence="4">Cell envelope-related transcriptional attenuator domain-containing protein</fullName>
    </recommendedName>
</protein>
<dbReference type="AlphaFoldDB" id="A0A109QXZ5"/>
<feature type="compositionally biased region" description="Basic and acidic residues" evidence="2">
    <location>
        <begin position="8"/>
        <end position="18"/>
    </location>
</feature>
<accession>A0A109QXZ5</accession>
<reference evidence="6" key="2">
    <citation type="submission" date="2016-01" db="EMBL/GenBank/DDBJ databases">
        <title>First complete genome sequence of a species in the genus Microterricola, an extremophilic cold active enzyme producing strain ERGS5:02 isolated from Sikkim Himalaya.</title>
        <authorList>
            <person name="Kumar R."/>
            <person name="Singh D."/>
            <person name="Swarnkar M.K."/>
        </authorList>
    </citation>
    <scope>NUCLEOTIDE SEQUENCE [LARGE SCALE GENOMIC DNA]</scope>
    <source>
        <strain evidence="6">ERGS5:02</strain>
    </source>
</reference>
<dbReference type="Gene3D" id="3.40.630.190">
    <property type="entry name" value="LCP protein"/>
    <property type="match status" value="1"/>
</dbReference>
<dbReference type="RefSeq" id="WP_067228735.1">
    <property type="nucleotide sequence ID" value="NZ_CP014145.1"/>
</dbReference>
<dbReference type="OrthoDB" id="9782542at2"/>
<evidence type="ECO:0000313" key="6">
    <source>
        <dbReference type="Proteomes" id="UP000058305"/>
    </source>
</evidence>
<evidence type="ECO:0000259" key="4">
    <source>
        <dbReference type="Pfam" id="PF03816"/>
    </source>
</evidence>
<dbReference type="InterPro" id="IPR004474">
    <property type="entry name" value="LytR_CpsA_psr"/>
</dbReference>